<sequence>MLLKIFIKYITFSNLFILTFAAMAADKIALVTEDSPPFNMEEGGKIIGSGTDIITTAMKKANIEFTLTLMPWAKAYQMGLDEKNTAVYCTTRTPEREPLFKWVGPLAENSWVFFAKSGSKIKISSLEDAKKHTVGGYNGDAKALFLLKEGFVEGKNLQLASNEKQNALKLQADKIDLWASGSDLAPWVSKKENSGKITPVFTFKKVKMYAAFNKNTDDSIIKKLNDVLAGMRKSGEIKKINNRYR</sequence>
<evidence type="ECO:0000313" key="3">
    <source>
        <dbReference type="EMBL" id="BBH52593.1"/>
    </source>
</evidence>
<dbReference type="RefSeq" id="WP_130607231.1">
    <property type="nucleotide sequence ID" value="NZ_AP019368.1"/>
</dbReference>
<dbReference type="SUPFAM" id="SSF53850">
    <property type="entry name" value="Periplasmic binding protein-like II"/>
    <property type="match status" value="1"/>
</dbReference>
<feature type="chain" id="PRO_5020402917" evidence="1">
    <location>
        <begin position="25"/>
        <end position="245"/>
    </location>
</feature>
<dbReference type="Gene3D" id="3.40.190.10">
    <property type="entry name" value="Periplasmic binding protein-like II"/>
    <property type="match status" value="2"/>
</dbReference>
<keyword evidence="1" id="KW-0732">Signal</keyword>
<dbReference type="AlphaFoldDB" id="A0A4P2VHU8"/>
<evidence type="ECO:0000259" key="2">
    <source>
        <dbReference type="SMART" id="SM00062"/>
    </source>
</evidence>
<dbReference type="PANTHER" id="PTHR38834">
    <property type="entry name" value="PERIPLASMIC SUBSTRATE BINDING PROTEIN FAMILY 3"/>
    <property type="match status" value="1"/>
</dbReference>
<dbReference type="InterPro" id="IPR001638">
    <property type="entry name" value="Solute-binding_3/MltF_N"/>
</dbReference>
<dbReference type="EMBL" id="AP019368">
    <property type="protein sequence ID" value="BBH52593.1"/>
    <property type="molecule type" value="Genomic_DNA"/>
</dbReference>
<feature type="domain" description="Solute-binding protein family 3/N-terminal" evidence="2">
    <location>
        <begin position="27"/>
        <end position="245"/>
    </location>
</feature>
<name>A0A4P2VHU8_FLUSA</name>
<protein>
    <submittedName>
        <fullName evidence="3">Amino acid ABC transporter substrate-binding protein</fullName>
    </submittedName>
</protein>
<reference evidence="3 4" key="1">
    <citation type="submission" date="2018-12" db="EMBL/GenBank/DDBJ databases">
        <title>Rubrispira sanarue gen. nov., sp., nov., a member of the order Silvanigrellales, isolated from a brackish lake in Hamamatsu Japan.</title>
        <authorList>
            <person name="Maejima Y."/>
            <person name="Iino T."/>
            <person name="Muraguchi Y."/>
            <person name="Fukuda K."/>
            <person name="Nojiri H."/>
            <person name="Ohkuma M."/>
            <person name="Moriuchi R."/>
            <person name="Dohra H."/>
            <person name="Kimbara K."/>
            <person name="Shintani M."/>
        </authorList>
    </citation>
    <scope>NUCLEOTIDE SEQUENCE [LARGE SCALE GENOMIC DNA]</scope>
    <source>
        <strain evidence="3 4">RF1110005</strain>
    </source>
</reference>
<gene>
    <name evidence="3" type="ORF">JCM31447_10340</name>
</gene>
<keyword evidence="4" id="KW-1185">Reference proteome</keyword>
<dbReference type="KEGG" id="sbf:JCM31447_10340"/>
<dbReference type="OrthoDB" id="5296671at2"/>
<accession>A0A4P2VHU8</accession>
<feature type="signal peptide" evidence="1">
    <location>
        <begin position="1"/>
        <end position="24"/>
    </location>
</feature>
<dbReference type="SMART" id="SM00062">
    <property type="entry name" value="PBPb"/>
    <property type="match status" value="1"/>
</dbReference>
<evidence type="ECO:0000313" key="4">
    <source>
        <dbReference type="Proteomes" id="UP000291236"/>
    </source>
</evidence>
<dbReference type="PANTHER" id="PTHR38834:SF3">
    <property type="entry name" value="SOLUTE-BINDING PROTEIN FAMILY 3_N-TERMINAL DOMAIN-CONTAINING PROTEIN"/>
    <property type="match status" value="1"/>
</dbReference>
<dbReference type="Pfam" id="PF00497">
    <property type="entry name" value="SBP_bac_3"/>
    <property type="match status" value="1"/>
</dbReference>
<proteinExistence type="predicted"/>
<evidence type="ECO:0000256" key="1">
    <source>
        <dbReference type="SAM" id="SignalP"/>
    </source>
</evidence>
<dbReference type="Proteomes" id="UP000291236">
    <property type="component" value="Chromosome"/>
</dbReference>
<organism evidence="3 4">
    <name type="scientific">Fluviispira sanaruensis</name>
    <dbReference type="NCBI Taxonomy" id="2493639"/>
    <lineage>
        <taxon>Bacteria</taxon>
        <taxon>Pseudomonadati</taxon>
        <taxon>Bdellovibrionota</taxon>
        <taxon>Oligoflexia</taxon>
        <taxon>Silvanigrellales</taxon>
        <taxon>Silvanigrellaceae</taxon>
        <taxon>Fluviispira</taxon>
    </lineage>
</organism>